<dbReference type="PATRIC" id="fig|1114963.3.peg.854"/>
<dbReference type="GO" id="GO:0008360">
    <property type="term" value="P:regulation of cell shape"/>
    <property type="evidence" value="ECO:0007669"/>
    <property type="project" value="UniProtKB-KW"/>
</dbReference>
<feature type="domain" description="Rod shape-determining protein MreC beta-barrel core" evidence="7">
    <location>
        <begin position="138"/>
        <end position="270"/>
    </location>
</feature>
<keyword evidence="3" id="KW-0133">Cell shape</keyword>
<proteinExistence type="inferred from homology"/>
<feature type="transmembrane region" description="Helical" evidence="6">
    <location>
        <begin position="20"/>
        <end position="42"/>
    </location>
</feature>
<keyword evidence="6" id="KW-0812">Transmembrane</keyword>
<dbReference type="InterPro" id="IPR055342">
    <property type="entry name" value="MreC_beta-barrel_core"/>
</dbReference>
<evidence type="ECO:0000313" key="8">
    <source>
        <dbReference type="EMBL" id="KMS59475.1"/>
    </source>
</evidence>
<dbReference type="InterPro" id="IPR007221">
    <property type="entry name" value="MreC"/>
</dbReference>
<sequence length="293" mass="30665">MAPPANRRSGFSRRAQYTTFFSYSAGVIGAVVGLVLLVVAIVNPSAFAVLRGAAADVTEPAAQASAGGRSATKDFFGEVSGFFKTGSEHARLERELAEAKVRLAEAQATKDENRRLKQLLDLRSDDVQPVAYARLVGSTGASTRRFATLGAGADRGVAKGMPIRSPLGLVGRVLEVGASSSRVLLITDTESLVPVRRARDGVSAFAQGQGDGTIRIRLVNLGLNPLRPGDVMVTTGSGGLYRPGTPMAVVTKLLRDGAIARVLSNPSDTDYVTVEKAWAPAPPPPAEARPGSE</sequence>
<protein>
    <recommendedName>
        <fullName evidence="2">Cell shape-determining protein MreC</fullName>
    </recommendedName>
    <alternativeName>
        <fullName evidence="4">Cell shape protein MreC</fullName>
    </alternativeName>
</protein>
<keyword evidence="9" id="KW-1185">Reference proteome</keyword>
<feature type="coiled-coil region" evidence="5">
    <location>
        <begin position="87"/>
        <end position="116"/>
    </location>
</feature>
<keyword evidence="5" id="KW-0175">Coiled coil</keyword>
<dbReference type="InterPro" id="IPR042177">
    <property type="entry name" value="Cell/Rod_1"/>
</dbReference>
<evidence type="ECO:0000256" key="4">
    <source>
        <dbReference type="ARBA" id="ARBA00032089"/>
    </source>
</evidence>
<dbReference type="PANTHER" id="PTHR34138:SF1">
    <property type="entry name" value="CELL SHAPE-DETERMINING PROTEIN MREC"/>
    <property type="match status" value="1"/>
</dbReference>
<evidence type="ECO:0000256" key="2">
    <source>
        <dbReference type="ARBA" id="ARBA00013855"/>
    </source>
</evidence>
<dbReference type="EMBL" id="JACU01000002">
    <property type="protein sequence ID" value="KMS59475.1"/>
    <property type="molecule type" value="Genomic_DNA"/>
</dbReference>
<evidence type="ECO:0000256" key="6">
    <source>
        <dbReference type="SAM" id="Phobius"/>
    </source>
</evidence>
<comment type="similarity">
    <text evidence="1">Belongs to the MreC family.</text>
</comment>
<gene>
    <name evidence="8" type="ORF">V474_09745</name>
</gene>
<dbReference type="Pfam" id="PF04085">
    <property type="entry name" value="MreC"/>
    <property type="match status" value="1"/>
</dbReference>
<evidence type="ECO:0000259" key="7">
    <source>
        <dbReference type="Pfam" id="PF04085"/>
    </source>
</evidence>
<dbReference type="PANTHER" id="PTHR34138">
    <property type="entry name" value="CELL SHAPE-DETERMINING PROTEIN MREC"/>
    <property type="match status" value="1"/>
</dbReference>
<name>A0A0J8AZ86_9SPHN</name>
<dbReference type="RefSeq" id="WP_059150239.1">
    <property type="nucleotide sequence ID" value="NZ_KQ130452.1"/>
</dbReference>
<dbReference type="GO" id="GO:0005886">
    <property type="term" value="C:plasma membrane"/>
    <property type="evidence" value="ECO:0007669"/>
    <property type="project" value="TreeGrafter"/>
</dbReference>
<accession>A0A0J8AZ86</accession>
<dbReference type="OrthoDB" id="8478127at2"/>
<evidence type="ECO:0000256" key="5">
    <source>
        <dbReference type="SAM" id="Coils"/>
    </source>
</evidence>
<dbReference type="Proteomes" id="UP000052268">
    <property type="component" value="Unassembled WGS sequence"/>
</dbReference>
<dbReference type="AlphaFoldDB" id="A0A0J8AZ86"/>
<comment type="caution">
    <text evidence="8">The sequence shown here is derived from an EMBL/GenBank/DDBJ whole genome shotgun (WGS) entry which is preliminary data.</text>
</comment>
<dbReference type="Gene3D" id="2.40.10.340">
    <property type="entry name" value="Rod shape-determining protein MreC, domain 1"/>
    <property type="match status" value="1"/>
</dbReference>
<evidence type="ECO:0000256" key="3">
    <source>
        <dbReference type="ARBA" id="ARBA00022960"/>
    </source>
</evidence>
<dbReference type="InterPro" id="IPR042175">
    <property type="entry name" value="Cell/Rod_MreC_2"/>
</dbReference>
<organism evidence="8 9">
    <name type="scientific">Novosphingobium barchaimii LL02</name>
    <dbReference type="NCBI Taxonomy" id="1114963"/>
    <lineage>
        <taxon>Bacteria</taxon>
        <taxon>Pseudomonadati</taxon>
        <taxon>Pseudomonadota</taxon>
        <taxon>Alphaproteobacteria</taxon>
        <taxon>Sphingomonadales</taxon>
        <taxon>Sphingomonadaceae</taxon>
        <taxon>Novosphingobium</taxon>
    </lineage>
</organism>
<evidence type="ECO:0000256" key="1">
    <source>
        <dbReference type="ARBA" id="ARBA00009369"/>
    </source>
</evidence>
<reference evidence="8 9" key="1">
    <citation type="journal article" date="2015" name="G3 (Bethesda)">
        <title>Insights into Ongoing Evolution of the Hexachlorocyclohexane Catabolic Pathway from Comparative Genomics of Ten Sphingomonadaceae Strains.</title>
        <authorList>
            <person name="Pearce S.L."/>
            <person name="Oakeshott J.G."/>
            <person name="Pandey G."/>
        </authorList>
    </citation>
    <scope>NUCLEOTIDE SEQUENCE [LARGE SCALE GENOMIC DNA]</scope>
    <source>
        <strain evidence="8 9">LL02</strain>
    </source>
</reference>
<keyword evidence="6" id="KW-1133">Transmembrane helix</keyword>
<dbReference type="Gene3D" id="2.40.10.350">
    <property type="entry name" value="Rod shape-determining protein MreC, domain 2"/>
    <property type="match status" value="1"/>
</dbReference>
<keyword evidence="6" id="KW-0472">Membrane</keyword>
<evidence type="ECO:0000313" key="9">
    <source>
        <dbReference type="Proteomes" id="UP000052268"/>
    </source>
</evidence>